<dbReference type="PANTHER" id="PTHR11061:SF30">
    <property type="entry name" value="TRNA (URACIL(54)-C(5))-METHYLTRANSFERASE"/>
    <property type="match status" value="1"/>
</dbReference>
<feature type="binding site" evidence="4">
    <location>
        <position position="281"/>
    </location>
    <ligand>
        <name>S-adenosyl-L-methionine</name>
        <dbReference type="ChEBI" id="CHEBI:59789"/>
    </ligand>
</feature>
<evidence type="ECO:0000313" key="8">
    <source>
        <dbReference type="Proteomes" id="UP000323521"/>
    </source>
</evidence>
<reference evidence="7 8" key="1">
    <citation type="submission" date="2016-10" db="EMBL/GenBank/DDBJ databases">
        <title>Complete Genome Sequence of Peptococcaceae strain DCMF.</title>
        <authorList>
            <person name="Edwards R.J."/>
            <person name="Holland S.I."/>
            <person name="Deshpande N.P."/>
            <person name="Wong Y.K."/>
            <person name="Ertan H."/>
            <person name="Manefield M."/>
            <person name="Russell T.L."/>
            <person name="Lee M.J."/>
        </authorList>
    </citation>
    <scope>NUCLEOTIDE SEQUENCE [LARGE SCALE GENOMIC DNA]</scope>
    <source>
        <strain evidence="7 8">DCMF</strain>
    </source>
</reference>
<name>A0A3G1KM54_FORW1</name>
<evidence type="ECO:0000256" key="4">
    <source>
        <dbReference type="PROSITE-ProRule" id="PRU01024"/>
    </source>
</evidence>
<dbReference type="Pfam" id="PF05958">
    <property type="entry name" value="tRNA_U5-meth_tr"/>
    <property type="match status" value="1"/>
</dbReference>
<evidence type="ECO:0000256" key="1">
    <source>
        <dbReference type="ARBA" id="ARBA00022603"/>
    </source>
</evidence>
<feature type="active site" evidence="5">
    <location>
        <position position="406"/>
    </location>
</feature>
<dbReference type="Gene3D" id="3.40.50.150">
    <property type="entry name" value="Vaccinia Virus protein VP39"/>
    <property type="match status" value="1"/>
</dbReference>
<sequence length="449" mass="49860">MGLSVALGDMIEIRIEGVTHQGWGIGRLQGFTVFVPGTLPAETVQAQIDQVKKSFAVARLIRITESSPYRIDSVCSIYHSCGGCHLQHAAYQHQLELKRRMVRDVLARVGHISEIKVHPVLGMNYPWQYRNRVQFHVQVTNGKVEIGFYRPGTRELVPVEKCSLLPGIFNDIRLFLEKKLQSYFPADDLSGWRHFVLKISRANQEIAAAFVTYRREMAILDDLAKALMGRFPQVVSVLQNMNPQNSGAVFGPEWRLIVGKERIEDKIGKVCFSISPGSFVQVNPEQTEVLYGKVLDYAALKGVETVVDVYCGIGTISLLLALQAGKVYGIEEFKEAVKDAELNARLNGITNTEFFAGKAEVLLPKMSAAGTKPDLIVVDPPRKGCDPAVLDAIAGMKPAKVIYVSCDPATLARDLKILEEKGYRTEEVQPVDMFPQTSHTEVCCLIEKA</sequence>
<gene>
    <name evidence="7" type="ORF">DCMF_00605</name>
</gene>
<dbReference type="AlphaFoldDB" id="A0A3G1KM54"/>
<feature type="binding site" evidence="4">
    <location>
        <position position="310"/>
    </location>
    <ligand>
        <name>S-adenosyl-L-methionine</name>
        <dbReference type="ChEBI" id="CHEBI:59789"/>
    </ligand>
</feature>
<dbReference type="CDD" id="cd02440">
    <property type="entry name" value="AdoMet_MTases"/>
    <property type="match status" value="1"/>
</dbReference>
<dbReference type="InterPro" id="IPR030390">
    <property type="entry name" value="MeTrfase_TrmA_AS"/>
</dbReference>
<dbReference type="SUPFAM" id="SSF53335">
    <property type="entry name" value="S-adenosyl-L-methionine-dependent methyltransferases"/>
    <property type="match status" value="1"/>
</dbReference>
<dbReference type="Gene3D" id="2.40.50.1070">
    <property type="match status" value="1"/>
</dbReference>
<keyword evidence="8" id="KW-1185">Reference proteome</keyword>
<dbReference type="SUPFAM" id="SSF50249">
    <property type="entry name" value="Nucleic acid-binding proteins"/>
    <property type="match status" value="1"/>
</dbReference>
<feature type="domain" description="TRAM" evidence="6">
    <location>
        <begin position="4"/>
        <end position="62"/>
    </location>
</feature>
<dbReference type="KEGG" id="fwa:DCMF_00605"/>
<keyword evidence="3 4" id="KW-0949">S-adenosyl-L-methionine</keyword>
<evidence type="ECO:0000256" key="2">
    <source>
        <dbReference type="ARBA" id="ARBA00022679"/>
    </source>
</evidence>
<feature type="binding site" evidence="4">
    <location>
        <position position="379"/>
    </location>
    <ligand>
        <name>S-adenosyl-L-methionine</name>
        <dbReference type="ChEBI" id="CHEBI:59789"/>
    </ligand>
</feature>
<dbReference type="EMBL" id="CP017634">
    <property type="protein sequence ID" value="ATW23494.1"/>
    <property type="molecule type" value="Genomic_DNA"/>
</dbReference>
<dbReference type="FunFam" id="2.40.50.140:FF:000097">
    <property type="entry name" value="23S rRNA (uracil(1939)-C(5))-methyltransferase RlmD"/>
    <property type="match status" value="1"/>
</dbReference>
<dbReference type="GO" id="GO:0070041">
    <property type="term" value="F:rRNA (uridine-C5-)-methyltransferase activity"/>
    <property type="evidence" value="ECO:0007669"/>
    <property type="project" value="UniProtKB-ARBA"/>
</dbReference>
<dbReference type="RefSeq" id="WP_148132638.1">
    <property type="nucleotide sequence ID" value="NZ_CP017634.1"/>
</dbReference>
<dbReference type="FunFam" id="3.40.50.150:FF:000009">
    <property type="entry name" value="23S rRNA (Uracil(1939)-C(5))-methyltransferase RlmD"/>
    <property type="match status" value="1"/>
</dbReference>
<evidence type="ECO:0000256" key="5">
    <source>
        <dbReference type="PROSITE-ProRule" id="PRU10015"/>
    </source>
</evidence>
<dbReference type="InterPro" id="IPR002792">
    <property type="entry name" value="TRAM_dom"/>
</dbReference>
<dbReference type="GO" id="GO:0070475">
    <property type="term" value="P:rRNA base methylation"/>
    <property type="evidence" value="ECO:0007669"/>
    <property type="project" value="TreeGrafter"/>
</dbReference>
<dbReference type="Gene3D" id="2.40.50.140">
    <property type="entry name" value="Nucleic acid-binding proteins"/>
    <property type="match status" value="1"/>
</dbReference>
<keyword evidence="1 4" id="KW-0489">Methyltransferase</keyword>
<evidence type="ECO:0000313" key="7">
    <source>
        <dbReference type="EMBL" id="ATW23494.1"/>
    </source>
</evidence>
<dbReference type="PROSITE" id="PS51687">
    <property type="entry name" value="SAM_MT_RNA_M5U"/>
    <property type="match status" value="1"/>
</dbReference>
<dbReference type="OrthoDB" id="9804590at2"/>
<evidence type="ECO:0000259" key="6">
    <source>
        <dbReference type="PROSITE" id="PS50926"/>
    </source>
</evidence>
<feature type="binding site" evidence="4">
    <location>
        <position position="331"/>
    </location>
    <ligand>
        <name>S-adenosyl-L-methionine</name>
        <dbReference type="ChEBI" id="CHEBI:59789"/>
    </ligand>
</feature>
<keyword evidence="2 4" id="KW-0808">Transferase</keyword>
<dbReference type="PROSITE" id="PS50926">
    <property type="entry name" value="TRAM"/>
    <property type="match status" value="1"/>
</dbReference>
<feature type="active site" description="Nucleophile" evidence="4">
    <location>
        <position position="406"/>
    </location>
</feature>
<accession>A0A3G1KM54</accession>
<dbReference type="PANTHER" id="PTHR11061">
    <property type="entry name" value="RNA M5U METHYLTRANSFERASE"/>
    <property type="match status" value="1"/>
</dbReference>
<dbReference type="Pfam" id="PF01938">
    <property type="entry name" value="TRAM"/>
    <property type="match status" value="1"/>
</dbReference>
<evidence type="ECO:0000256" key="3">
    <source>
        <dbReference type="ARBA" id="ARBA00022691"/>
    </source>
</evidence>
<dbReference type="InterPro" id="IPR029063">
    <property type="entry name" value="SAM-dependent_MTases_sf"/>
</dbReference>
<dbReference type="PROSITE" id="PS01231">
    <property type="entry name" value="TRMA_2"/>
    <property type="match status" value="1"/>
</dbReference>
<comment type="similarity">
    <text evidence="4">Belongs to the class I-like SAM-binding methyltransferase superfamily. RNA M5U methyltransferase family.</text>
</comment>
<organism evidence="7 8">
    <name type="scientific">Formimonas warabiya</name>
    <dbReference type="NCBI Taxonomy" id="1761012"/>
    <lineage>
        <taxon>Bacteria</taxon>
        <taxon>Bacillati</taxon>
        <taxon>Bacillota</taxon>
        <taxon>Clostridia</taxon>
        <taxon>Eubacteriales</taxon>
        <taxon>Peptococcaceae</taxon>
        <taxon>Candidatus Formimonas</taxon>
    </lineage>
</organism>
<dbReference type="InterPro" id="IPR012340">
    <property type="entry name" value="NA-bd_OB-fold"/>
</dbReference>
<dbReference type="PROSITE" id="PS01230">
    <property type="entry name" value="TRMA_1"/>
    <property type="match status" value="1"/>
</dbReference>
<dbReference type="InterPro" id="IPR030391">
    <property type="entry name" value="MeTrfase_TrmA_CS"/>
</dbReference>
<dbReference type="InterPro" id="IPR010280">
    <property type="entry name" value="U5_MeTrfase_fam"/>
</dbReference>
<protein>
    <submittedName>
        <fullName evidence="7">23S rRNA (Uracil-5-)-methyltransferase RumA</fullName>
    </submittedName>
</protein>
<proteinExistence type="inferred from homology"/>
<dbReference type="Proteomes" id="UP000323521">
    <property type="component" value="Chromosome"/>
</dbReference>
<dbReference type="NCBIfam" id="TIGR00479">
    <property type="entry name" value="rumA"/>
    <property type="match status" value="1"/>
</dbReference>